<dbReference type="Gene3D" id="1.10.10.10">
    <property type="entry name" value="Winged helix-like DNA-binding domain superfamily/Winged helix DNA-binding domain"/>
    <property type="match status" value="1"/>
</dbReference>
<dbReference type="InterPro" id="IPR036388">
    <property type="entry name" value="WH-like_DNA-bd_sf"/>
</dbReference>
<feature type="DNA-binding region" description="OmpR/PhoB-type" evidence="2">
    <location>
        <begin position="14"/>
        <end position="104"/>
    </location>
</feature>
<gene>
    <name evidence="4" type="ORF">H6A13_11625</name>
</gene>
<reference evidence="4" key="1">
    <citation type="submission" date="2020-08" db="EMBL/GenBank/DDBJ databases">
        <authorList>
            <person name="Cejkova D."/>
            <person name="Kubasova T."/>
            <person name="Jahodarova E."/>
            <person name="Rychlik I."/>
        </authorList>
    </citation>
    <scope>NUCLEOTIDE SEQUENCE</scope>
    <source>
        <strain evidence="4">An420c</strain>
    </source>
</reference>
<sequence>MKDEFVDSFFTESNYMFSSRDLVVFLLRHQVLYKNQEIPLTNYEFNVLAYFLQYPRWVFTKNQILQIAGSEDPQDEDNAVRCLIAGIRKKLRKYTNKEYIQTVR</sequence>
<dbReference type="EMBL" id="JACJLV010000056">
    <property type="protein sequence ID" value="MBM6827734.1"/>
    <property type="molecule type" value="Genomic_DNA"/>
</dbReference>
<keyword evidence="1 2" id="KW-0238">DNA-binding</keyword>
<dbReference type="AlphaFoldDB" id="A0A938X3X0"/>
<evidence type="ECO:0000259" key="3">
    <source>
        <dbReference type="PROSITE" id="PS51755"/>
    </source>
</evidence>
<dbReference type="SUPFAM" id="SSF46894">
    <property type="entry name" value="C-terminal effector domain of the bipartite response regulators"/>
    <property type="match status" value="1"/>
</dbReference>
<evidence type="ECO:0000256" key="2">
    <source>
        <dbReference type="PROSITE-ProRule" id="PRU01091"/>
    </source>
</evidence>
<reference evidence="4" key="2">
    <citation type="journal article" date="2021" name="Sci. Rep.">
        <title>The distribution of antibiotic resistance genes in chicken gut microbiota commensals.</title>
        <authorList>
            <person name="Juricova H."/>
            <person name="Matiasovicova J."/>
            <person name="Kubasova T."/>
            <person name="Cejkova D."/>
            <person name="Rychlik I."/>
        </authorList>
    </citation>
    <scope>NUCLEOTIDE SEQUENCE</scope>
    <source>
        <strain evidence="4">An420c</strain>
    </source>
</reference>
<dbReference type="InterPro" id="IPR001867">
    <property type="entry name" value="OmpR/PhoB-type_DNA-bd"/>
</dbReference>
<dbReference type="GO" id="GO:0006355">
    <property type="term" value="P:regulation of DNA-templated transcription"/>
    <property type="evidence" value="ECO:0007669"/>
    <property type="project" value="InterPro"/>
</dbReference>
<protein>
    <submittedName>
        <fullName evidence="4">Winged helix-turn-helix transcriptional regulator</fullName>
    </submittedName>
</protein>
<feature type="domain" description="OmpR/PhoB-type" evidence="3">
    <location>
        <begin position="14"/>
        <end position="104"/>
    </location>
</feature>
<evidence type="ECO:0000256" key="1">
    <source>
        <dbReference type="ARBA" id="ARBA00023125"/>
    </source>
</evidence>
<accession>A0A938X3X0</accession>
<evidence type="ECO:0000313" key="5">
    <source>
        <dbReference type="Proteomes" id="UP000713880"/>
    </source>
</evidence>
<dbReference type="InterPro" id="IPR016032">
    <property type="entry name" value="Sig_transdc_resp-reg_C-effctor"/>
</dbReference>
<keyword evidence="5" id="KW-1185">Reference proteome</keyword>
<organism evidence="4 5">
    <name type="scientific">Mordavella massiliensis</name>
    <dbReference type="NCBI Taxonomy" id="1871024"/>
    <lineage>
        <taxon>Bacteria</taxon>
        <taxon>Bacillati</taxon>
        <taxon>Bacillota</taxon>
        <taxon>Clostridia</taxon>
        <taxon>Eubacteriales</taxon>
        <taxon>Clostridiaceae</taxon>
        <taxon>Mordavella</taxon>
    </lineage>
</organism>
<proteinExistence type="predicted"/>
<dbReference type="RefSeq" id="WP_204909723.1">
    <property type="nucleotide sequence ID" value="NZ_JACJLV010000056.1"/>
</dbReference>
<comment type="caution">
    <text evidence="4">The sequence shown here is derived from an EMBL/GenBank/DDBJ whole genome shotgun (WGS) entry which is preliminary data.</text>
</comment>
<name>A0A938X3X0_9CLOT</name>
<dbReference type="PROSITE" id="PS51755">
    <property type="entry name" value="OMPR_PHOB"/>
    <property type="match status" value="1"/>
</dbReference>
<dbReference type="Proteomes" id="UP000713880">
    <property type="component" value="Unassembled WGS sequence"/>
</dbReference>
<dbReference type="CDD" id="cd00383">
    <property type="entry name" value="trans_reg_C"/>
    <property type="match status" value="1"/>
</dbReference>
<dbReference type="GO" id="GO:0003677">
    <property type="term" value="F:DNA binding"/>
    <property type="evidence" value="ECO:0007669"/>
    <property type="project" value="UniProtKB-UniRule"/>
</dbReference>
<dbReference type="Pfam" id="PF00486">
    <property type="entry name" value="Trans_reg_C"/>
    <property type="match status" value="1"/>
</dbReference>
<evidence type="ECO:0000313" key="4">
    <source>
        <dbReference type="EMBL" id="MBM6827734.1"/>
    </source>
</evidence>
<dbReference type="GO" id="GO:0000160">
    <property type="term" value="P:phosphorelay signal transduction system"/>
    <property type="evidence" value="ECO:0007669"/>
    <property type="project" value="InterPro"/>
</dbReference>
<feature type="non-terminal residue" evidence="4">
    <location>
        <position position="104"/>
    </location>
</feature>